<keyword evidence="3" id="KW-0472">Membrane</keyword>
<dbReference type="InterPro" id="IPR000620">
    <property type="entry name" value="EamA_dom"/>
</dbReference>
<comment type="caution">
    <text evidence="5">The sequence shown here is derived from an EMBL/GenBank/DDBJ whole genome shotgun (WGS) entry which is preliminary data.</text>
</comment>
<sequence>MMVLINWNSNIDGGAPTEFTVDTNAKLFSIGLFSVIVYLQPVLVAIFAWMWLGERMSILKVVGLLLGFLGVTVVSVQGFYGYISLLGIALALG</sequence>
<keyword evidence="3" id="KW-0812">Transmembrane</keyword>
<dbReference type="Proteomes" id="UP001300012">
    <property type="component" value="Unassembled WGS sequence"/>
</dbReference>
<dbReference type="SUPFAM" id="SSF103481">
    <property type="entry name" value="Multidrug resistance efflux transporter EmrE"/>
    <property type="match status" value="1"/>
</dbReference>
<dbReference type="Pfam" id="PF00892">
    <property type="entry name" value="EamA"/>
    <property type="match status" value="1"/>
</dbReference>
<evidence type="ECO:0000313" key="5">
    <source>
        <dbReference type="EMBL" id="MCR8634327.1"/>
    </source>
</evidence>
<reference evidence="5 6" key="1">
    <citation type="submission" date="2022-08" db="EMBL/GenBank/DDBJ databases">
        <title>Paenibacillus endoradicis sp. nov., Paenibacillus radicibacter sp. nov and Paenibacillus pararadicis sp. nov., three cold-adapted plant growth-promoting bacteria isolated from root of Larix gmelinii in Great Khingan.</title>
        <authorList>
            <person name="Xue H."/>
        </authorList>
    </citation>
    <scope>NUCLEOTIDE SEQUENCE [LARGE SCALE GENOMIC DNA]</scope>
    <source>
        <strain evidence="5 6">N5-1-1-5</strain>
    </source>
</reference>
<gene>
    <name evidence="5" type="ORF">NV381_24350</name>
</gene>
<protein>
    <submittedName>
        <fullName evidence="5">DMT family transporter</fullName>
    </submittedName>
</protein>
<dbReference type="InterPro" id="IPR037185">
    <property type="entry name" value="EmrE-like"/>
</dbReference>
<evidence type="ECO:0000256" key="2">
    <source>
        <dbReference type="ARBA" id="ARBA00007362"/>
    </source>
</evidence>
<organism evidence="5 6">
    <name type="scientific">Paenibacillus radicis</name>
    <name type="common">ex Xue et al. 2023</name>
    <dbReference type="NCBI Taxonomy" id="2972489"/>
    <lineage>
        <taxon>Bacteria</taxon>
        <taxon>Bacillati</taxon>
        <taxon>Bacillota</taxon>
        <taxon>Bacilli</taxon>
        <taxon>Bacillales</taxon>
        <taxon>Paenibacillaceae</taxon>
        <taxon>Paenibacillus</taxon>
    </lineage>
</organism>
<keyword evidence="3" id="KW-1133">Transmembrane helix</keyword>
<feature type="transmembrane region" description="Helical" evidence="3">
    <location>
        <begin position="64"/>
        <end position="92"/>
    </location>
</feature>
<feature type="transmembrane region" description="Helical" evidence="3">
    <location>
        <begin position="27"/>
        <end position="52"/>
    </location>
</feature>
<proteinExistence type="inferred from homology"/>
<name>A0ABT1YMC5_9BACL</name>
<keyword evidence="6" id="KW-1185">Reference proteome</keyword>
<comment type="subcellular location">
    <subcellularLocation>
        <location evidence="1">Endomembrane system</location>
        <topology evidence="1">Multi-pass membrane protein</topology>
    </subcellularLocation>
</comment>
<evidence type="ECO:0000313" key="6">
    <source>
        <dbReference type="Proteomes" id="UP001300012"/>
    </source>
</evidence>
<comment type="similarity">
    <text evidence="2">Belongs to the EamA transporter family.</text>
</comment>
<feature type="domain" description="EamA" evidence="4">
    <location>
        <begin position="27"/>
        <end position="75"/>
    </location>
</feature>
<dbReference type="EMBL" id="JANQBD010000019">
    <property type="protein sequence ID" value="MCR8634327.1"/>
    <property type="molecule type" value="Genomic_DNA"/>
</dbReference>
<evidence type="ECO:0000256" key="1">
    <source>
        <dbReference type="ARBA" id="ARBA00004127"/>
    </source>
</evidence>
<evidence type="ECO:0000259" key="4">
    <source>
        <dbReference type="Pfam" id="PF00892"/>
    </source>
</evidence>
<evidence type="ECO:0000256" key="3">
    <source>
        <dbReference type="SAM" id="Phobius"/>
    </source>
</evidence>
<accession>A0ABT1YMC5</accession>
<dbReference type="RefSeq" id="WP_258215889.1">
    <property type="nucleotide sequence ID" value="NZ_JANQBD010000019.1"/>
</dbReference>